<organism evidence="1 2">
    <name type="scientific">Aulographum hederae CBS 113979</name>
    <dbReference type="NCBI Taxonomy" id="1176131"/>
    <lineage>
        <taxon>Eukaryota</taxon>
        <taxon>Fungi</taxon>
        <taxon>Dikarya</taxon>
        <taxon>Ascomycota</taxon>
        <taxon>Pezizomycotina</taxon>
        <taxon>Dothideomycetes</taxon>
        <taxon>Pleosporomycetidae</taxon>
        <taxon>Aulographales</taxon>
        <taxon>Aulographaceae</taxon>
    </lineage>
</organism>
<proteinExistence type="predicted"/>
<name>A0A6G1H3Q3_9PEZI</name>
<sequence length="124" mass="14212">MSPYSSKDDETPPEYYEYIKAAPESTTEEINLTVPQHGSTFIISHVLTRQLITLLRGELVLAPSNSLGSSHWECIEVEGGFGFRNVVSGRLLGRNRQWGLICEAHKPYEWEKFYTRSTERELMC</sequence>
<dbReference type="Proteomes" id="UP000800041">
    <property type="component" value="Unassembled WGS sequence"/>
</dbReference>
<evidence type="ECO:0000313" key="1">
    <source>
        <dbReference type="EMBL" id="KAF1987682.1"/>
    </source>
</evidence>
<accession>A0A6G1H3Q3</accession>
<gene>
    <name evidence="1" type="ORF">K402DRAFT_403372</name>
</gene>
<keyword evidence="2" id="KW-1185">Reference proteome</keyword>
<dbReference type="PANTHER" id="PTHR39697:SF2">
    <property type="entry name" value="CYANOVIRIN-N DOMAIN-CONTAINING PROTEIN"/>
    <property type="match status" value="1"/>
</dbReference>
<dbReference type="PANTHER" id="PTHR39697">
    <property type="entry name" value="RICIN B LECTIN DOMAIN-CONTAINING PROTEIN-RELATED"/>
    <property type="match status" value="1"/>
</dbReference>
<protein>
    <submittedName>
        <fullName evidence="1">Uncharacterized protein</fullName>
    </submittedName>
</protein>
<dbReference type="AlphaFoldDB" id="A0A6G1H3Q3"/>
<dbReference type="EMBL" id="ML977151">
    <property type="protein sequence ID" value="KAF1987682.1"/>
    <property type="molecule type" value="Genomic_DNA"/>
</dbReference>
<evidence type="ECO:0000313" key="2">
    <source>
        <dbReference type="Proteomes" id="UP000800041"/>
    </source>
</evidence>
<reference evidence="1" key="1">
    <citation type="journal article" date="2020" name="Stud. Mycol.">
        <title>101 Dothideomycetes genomes: a test case for predicting lifestyles and emergence of pathogens.</title>
        <authorList>
            <person name="Haridas S."/>
            <person name="Albert R."/>
            <person name="Binder M."/>
            <person name="Bloem J."/>
            <person name="Labutti K."/>
            <person name="Salamov A."/>
            <person name="Andreopoulos B."/>
            <person name="Baker S."/>
            <person name="Barry K."/>
            <person name="Bills G."/>
            <person name="Bluhm B."/>
            <person name="Cannon C."/>
            <person name="Castanera R."/>
            <person name="Culley D."/>
            <person name="Daum C."/>
            <person name="Ezra D."/>
            <person name="Gonzalez J."/>
            <person name="Henrissat B."/>
            <person name="Kuo A."/>
            <person name="Liang C."/>
            <person name="Lipzen A."/>
            <person name="Lutzoni F."/>
            <person name="Magnuson J."/>
            <person name="Mondo S."/>
            <person name="Nolan M."/>
            <person name="Ohm R."/>
            <person name="Pangilinan J."/>
            <person name="Park H.-J."/>
            <person name="Ramirez L."/>
            <person name="Alfaro M."/>
            <person name="Sun H."/>
            <person name="Tritt A."/>
            <person name="Yoshinaga Y."/>
            <person name="Zwiers L.-H."/>
            <person name="Turgeon B."/>
            <person name="Goodwin S."/>
            <person name="Spatafora J."/>
            <person name="Crous P."/>
            <person name="Grigoriev I."/>
        </authorList>
    </citation>
    <scope>NUCLEOTIDE SEQUENCE</scope>
    <source>
        <strain evidence="1">CBS 113979</strain>
    </source>
</reference>
<dbReference type="OrthoDB" id="5289641at2759"/>